<evidence type="ECO:0000313" key="2">
    <source>
        <dbReference type="Proteomes" id="UP000183649"/>
    </source>
</evidence>
<protein>
    <submittedName>
        <fullName evidence="1">Uncharacterized protein</fullName>
    </submittedName>
</protein>
<dbReference type="Proteomes" id="UP000183649">
    <property type="component" value="Unassembled WGS sequence"/>
</dbReference>
<evidence type="ECO:0000313" key="1">
    <source>
        <dbReference type="EMBL" id="CUA97217.1"/>
    </source>
</evidence>
<dbReference type="EMBL" id="CYHF01000005">
    <property type="protein sequence ID" value="CUA97217.1"/>
    <property type="molecule type" value="Genomic_DNA"/>
</dbReference>
<reference evidence="2" key="1">
    <citation type="submission" date="2015-08" db="EMBL/GenBank/DDBJ databases">
        <authorList>
            <person name="Varghese N."/>
        </authorList>
    </citation>
    <scope>NUCLEOTIDE SEQUENCE [LARGE SCALE GENOMIC DNA]</scope>
    <source>
        <strain evidence="2">DSM 18181</strain>
    </source>
</reference>
<organism evidence="1 2">
    <name type="scientific">Thiomonas bhubaneswarensis</name>
    <dbReference type="NCBI Taxonomy" id="339866"/>
    <lineage>
        <taxon>Bacteria</taxon>
        <taxon>Pseudomonadati</taxon>
        <taxon>Pseudomonadota</taxon>
        <taxon>Betaproteobacteria</taxon>
        <taxon>Burkholderiales</taxon>
        <taxon>Thiomonas</taxon>
    </lineage>
</organism>
<name>A0A0K6I1Q9_9BURK</name>
<accession>A0A0K6I1Q9</accession>
<gene>
    <name evidence="1" type="ORF">Ga0061069_105176</name>
</gene>
<dbReference type="AlphaFoldDB" id="A0A0K6I1Q9"/>
<sequence length="48" mass="5444">MGIVKQILNFFFGSSGSSAETIRLFAVRTTSLNELEHMLRDRCPASRR</sequence>
<keyword evidence="2" id="KW-1185">Reference proteome</keyword>
<proteinExistence type="predicted"/>